<dbReference type="InterPro" id="IPR000792">
    <property type="entry name" value="Tscrpt_reg_LuxR_C"/>
</dbReference>
<dbReference type="InterPro" id="IPR016032">
    <property type="entry name" value="Sig_transdc_resp-reg_C-effctor"/>
</dbReference>
<evidence type="ECO:0000313" key="3">
    <source>
        <dbReference type="Proteomes" id="UP000320338"/>
    </source>
</evidence>
<dbReference type="SUPFAM" id="SSF55785">
    <property type="entry name" value="PYP-like sensor domain (PAS domain)"/>
    <property type="match status" value="1"/>
</dbReference>
<dbReference type="InterPro" id="IPR036388">
    <property type="entry name" value="WH-like_DNA-bd_sf"/>
</dbReference>
<sequence>MPSAVVVLDLDARIVDANPAAERATGYPRTVLVGRPVGAVTTPHAAERHRPHWRELVAGRRERYDLPGTLLHADGTPLPVRLTVSLIRDGTGRPAGGVAVVHPLDTRPGMPPARRPSDAEAAVLARLAAGRSIQQIADDLRLTRRGVDYRIAQLRRKLRAEGPDGAPATSAALVARAYTLGILTSTVWPPRLELGRVRGR</sequence>
<dbReference type="NCBIfam" id="TIGR00229">
    <property type="entry name" value="sensory_box"/>
    <property type="match status" value="1"/>
</dbReference>
<protein>
    <recommendedName>
        <fullName evidence="1">PAS domain-containing protein</fullName>
    </recommendedName>
</protein>
<gene>
    <name evidence="2" type="ORF">PHY01_27550</name>
</gene>
<dbReference type="Pfam" id="PF00196">
    <property type="entry name" value="GerE"/>
    <property type="match status" value="1"/>
</dbReference>
<evidence type="ECO:0000313" key="2">
    <source>
        <dbReference type="EMBL" id="GEC20472.1"/>
    </source>
</evidence>
<dbReference type="AlphaFoldDB" id="A0A4Y3WNI2"/>
<proteinExistence type="predicted"/>
<dbReference type="Gene3D" id="3.30.450.20">
    <property type="entry name" value="PAS domain"/>
    <property type="match status" value="1"/>
</dbReference>
<dbReference type="Pfam" id="PF08448">
    <property type="entry name" value="PAS_4"/>
    <property type="match status" value="1"/>
</dbReference>
<reference evidence="2 3" key="1">
    <citation type="submission" date="2019-06" db="EMBL/GenBank/DDBJ databases">
        <title>Whole genome shotgun sequence of Pseudonocardia hydrocarbonoxydans NBRC 14498.</title>
        <authorList>
            <person name="Hosoyama A."/>
            <person name="Uohara A."/>
            <person name="Ohji S."/>
            <person name="Ichikawa N."/>
        </authorList>
    </citation>
    <scope>NUCLEOTIDE SEQUENCE [LARGE SCALE GENOMIC DNA]</scope>
    <source>
        <strain evidence="2 3">NBRC 14498</strain>
    </source>
</reference>
<organism evidence="2 3">
    <name type="scientific">Pseudonocardia hydrocarbonoxydans</name>
    <dbReference type="NCBI Taxonomy" id="76726"/>
    <lineage>
        <taxon>Bacteria</taxon>
        <taxon>Bacillati</taxon>
        <taxon>Actinomycetota</taxon>
        <taxon>Actinomycetes</taxon>
        <taxon>Pseudonocardiales</taxon>
        <taxon>Pseudonocardiaceae</taxon>
        <taxon>Pseudonocardia</taxon>
    </lineage>
</organism>
<dbReference type="InterPro" id="IPR013656">
    <property type="entry name" value="PAS_4"/>
</dbReference>
<feature type="domain" description="PAS" evidence="1">
    <location>
        <begin position="1"/>
        <end position="60"/>
    </location>
</feature>
<dbReference type="CDD" id="cd00130">
    <property type="entry name" value="PAS"/>
    <property type="match status" value="1"/>
</dbReference>
<dbReference type="Gene3D" id="1.10.10.10">
    <property type="entry name" value="Winged helix-like DNA-binding domain superfamily/Winged helix DNA-binding domain"/>
    <property type="match status" value="1"/>
</dbReference>
<dbReference type="GO" id="GO:0006355">
    <property type="term" value="P:regulation of DNA-templated transcription"/>
    <property type="evidence" value="ECO:0007669"/>
    <property type="project" value="InterPro"/>
</dbReference>
<evidence type="ECO:0000259" key="1">
    <source>
        <dbReference type="PROSITE" id="PS50112"/>
    </source>
</evidence>
<name>A0A4Y3WNI2_9PSEU</name>
<dbReference type="OrthoDB" id="9764154at2"/>
<dbReference type="SUPFAM" id="SSF46894">
    <property type="entry name" value="C-terminal effector domain of the bipartite response regulators"/>
    <property type="match status" value="1"/>
</dbReference>
<keyword evidence="3" id="KW-1185">Reference proteome</keyword>
<dbReference type="Proteomes" id="UP000320338">
    <property type="component" value="Unassembled WGS sequence"/>
</dbReference>
<dbReference type="GO" id="GO:0003677">
    <property type="term" value="F:DNA binding"/>
    <property type="evidence" value="ECO:0007669"/>
    <property type="project" value="InterPro"/>
</dbReference>
<dbReference type="InterPro" id="IPR000014">
    <property type="entry name" value="PAS"/>
</dbReference>
<dbReference type="EMBL" id="BJNG01000019">
    <property type="protein sequence ID" value="GEC20472.1"/>
    <property type="molecule type" value="Genomic_DNA"/>
</dbReference>
<accession>A0A4Y3WNI2</accession>
<dbReference type="InterPro" id="IPR035965">
    <property type="entry name" value="PAS-like_dom_sf"/>
</dbReference>
<dbReference type="SMART" id="SM00421">
    <property type="entry name" value="HTH_LUXR"/>
    <property type="match status" value="1"/>
</dbReference>
<comment type="caution">
    <text evidence="2">The sequence shown here is derived from an EMBL/GenBank/DDBJ whole genome shotgun (WGS) entry which is preliminary data.</text>
</comment>
<dbReference type="PROSITE" id="PS50112">
    <property type="entry name" value="PAS"/>
    <property type="match status" value="1"/>
</dbReference>